<accession>A0A0B8NSX6</accession>
<keyword evidence="3" id="KW-1185">Reference proteome</keyword>
<keyword evidence="1" id="KW-0732">Signal</keyword>
<feature type="chain" id="PRO_5002121770" description="Outer membrane protein beta-barrel domain-containing protein" evidence="1">
    <location>
        <begin position="21"/>
        <end position="270"/>
    </location>
</feature>
<evidence type="ECO:0000313" key="2">
    <source>
        <dbReference type="EMBL" id="GAM57665.1"/>
    </source>
</evidence>
<dbReference type="AlphaFoldDB" id="A0A0B8NSX6"/>
<protein>
    <recommendedName>
        <fullName evidence="4">Outer membrane protein beta-barrel domain-containing protein</fullName>
    </recommendedName>
</protein>
<name>A0A0B8NSX6_9VIBR</name>
<sequence>MKKLKLCLITASILTSSAYAGDLSVTLGGVYNSANSNASLGIPILGAKLKVDAESHLDLAEKNLSPYVKIEYNFDSGNSVYMDWRSLHRHARTSVSSDPIKILGSEFKANATLDLNLDIDIARIGYAHRIISTDNFDLNAMLGVHLIQLSGKGGISANINEGGQDWLSFNTKGKKNSLAPMPNIGVRGSYRLTQNLGLSSHLEAFMLSTRLFDGHLIDFNFGAYYQITDSLILNASYNHYEIGVEYGDSLLNANMGVDFSGPMLALQYKF</sequence>
<comment type="caution">
    <text evidence="2">The sequence shown here is derived from an EMBL/GenBank/DDBJ whole genome shotgun (WGS) entry which is preliminary data.</text>
</comment>
<evidence type="ECO:0008006" key="4">
    <source>
        <dbReference type="Google" id="ProtNLM"/>
    </source>
</evidence>
<dbReference type="SUPFAM" id="SSF56935">
    <property type="entry name" value="Porins"/>
    <property type="match status" value="1"/>
</dbReference>
<proteinExistence type="predicted"/>
<reference evidence="2 3" key="2">
    <citation type="submission" date="2015-01" db="EMBL/GenBank/DDBJ databases">
        <authorList>
            <consortium name="NBRP consortium"/>
            <person name="Sawabe T."/>
            <person name="Meirelles P."/>
            <person name="Feng G."/>
            <person name="Sayaka M."/>
            <person name="Hattori M."/>
            <person name="Ohkuma M."/>
        </authorList>
    </citation>
    <scope>NUCLEOTIDE SEQUENCE [LARGE SCALE GENOMIC DNA]</scope>
    <source>
        <strain evidence="3">JCM 19231</strain>
    </source>
</reference>
<gene>
    <name evidence="2" type="ORF">JCM19231_5741</name>
</gene>
<evidence type="ECO:0000313" key="3">
    <source>
        <dbReference type="Proteomes" id="UP000031671"/>
    </source>
</evidence>
<evidence type="ECO:0000256" key="1">
    <source>
        <dbReference type="SAM" id="SignalP"/>
    </source>
</evidence>
<organism evidence="2 3">
    <name type="scientific">Vibrio ishigakensis</name>
    <dbReference type="NCBI Taxonomy" id="1481914"/>
    <lineage>
        <taxon>Bacteria</taxon>
        <taxon>Pseudomonadati</taxon>
        <taxon>Pseudomonadota</taxon>
        <taxon>Gammaproteobacteria</taxon>
        <taxon>Vibrionales</taxon>
        <taxon>Vibrionaceae</taxon>
        <taxon>Vibrio</taxon>
    </lineage>
</organism>
<reference evidence="2 3" key="1">
    <citation type="submission" date="2015-01" db="EMBL/GenBank/DDBJ databases">
        <title>Vibrio sp. C1 JCM 19231 whole genome shotgun sequence.</title>
        <authorList>
            <person name="Sawabe T."/>
            <person name="Meirelles P."/>
            <person name="Feng G."/>
            <person name="Sayaka M."/>
            <person name="Hattori M."/>
            <person name="Ohkuma M."/>
        </authorList>
    </citation>
    <scope>NUCLEOTIDE SEQUENCE [LARGE SCALE GENOMIC DNA]</scope>
    <source>
        <strain evidence="3">JCM 19231</strain>
    </source>
</reference>
<dbReference type="EMBL" id="BBRZ01000061">
    <property type="protein sequence ID" value="GAM57665.1"/>
    <property type="molecule type" value="Genomic_DNA"/>
</dbReference>
<feature type="signal peptide" evidence="1">
    <location>
        <begin position="1"/>
        <end position="20"/>
    </location>
</feature>
<dbReference type="Proteomes" id="UP000031671">
    <property type="component" value="Unassembled WGS sequence"/>
</dbReference>